<dbReference type="SUPFAM" id="SSF103473">
    <property type="entry name" value="MFS general substrate transporter"/>
    <property type="match status" value="1"/>
</dbReference>
<feature type="transmembrane region" description="Helical" evidence="6">
    <location>
        <begin position="169"/>
        <end position="190"/>
    </location>
</feature>
<comment type="caution">
    <text evidence="8">The sequence shown here is derived from an EMBL/GenBank/DDBJ whole genome shotgun (WGS) entry which is preliminary data.</text>
</comment>
<feature type="transmembrane region" description="Helical" evidence="6">
    <location>
        <begin position="105"/>
        <end position="128"/>
    </location>
</feature>
<dbReference type="PROSITE" id="PS50850">
    <property type="entry name" value="MFS"/>
    <property type="match status" value="1"/>
</dbReference>
<evidence type="ECO:0000256" key="3">
    <source>
        <dbReference type="ARBA" id="ARBA00022692"/>
    </source>
</evidence>
<dbReference type="InterPro" id="IPR011701">
    <property type="entry name" value="MFS"/>
</dbReference>
<keyword evidence="9" id="KW-1185">Reference proteome</keyword>
<dbReference type="InterPro" id="IPR036259">
    <property type="entry name" value="MFS_trans_sf"/>
</dbReference>
<protein>
    <submittedName>
        <fullName evidence="8">MFS transporter</fullName>
    </submittedName>
</protein>
<dbReference type="InterPro" id="IPR052983">
    <property type="entry name" value="MFS_Riboflavin_Transporter"/>
</dbReference>
<evidence type="ECO:0000313" key="8">
    <source>
        <dbReference type="EMBL" id="MFD1928801.1"/>
    </source>
</evidence>
<keyword evidence="5 6" id="KW-0472">Membrane</keyword>
<feature type="transmembrane region" description="Helical" evidence="6">
    <location>
        <begin position="267"/>
        <end position="287"/>
    </location>
</feature>
<keyword evidence="3 6" id="KW-0812">Transmembrane</keyword>
<name>A0ABW4SHA2_9BACL</name>
<proteinExistence type="predicted"/>
<comment type="subcellular location">
    <subcellularLocation>
        <location evidence="1">Cell membrane</location>
        <topology evidence="1">Multi-pass membrane protein</topology>
    </subcellularLocation>
</comment>
<feature type="domain" description="Major facilitator superfamily (MFS) profile" evidence="7">
    <location>
        <begin position="11"/>
        <end position="412"/>
    </location>
</feature>
<feature type="transmembrane region" description="Helical" evidence="6">
    <location>
        <begin position="299"/>
        <end position="317"/>
    </location>
</feature>
<dbReference type="Proteomes" id="UP001597218">
    <property type="component" value="Unassembled WGS sequence"/>
</dbReference>
<evidence type="ECO:0000259" key="7">
    <source>
        <dbReference type="PROSITE" id="PS50850"/>
    </source>
</evidence>
<sequence length="421" mass="45048">MKKSIFKIHYAWWILVGLCIIVGISKGGLNNSASLFLSPISEELNIGMGDLTLYFSVAAVFTLLFLAFAGKLAQKYDIRLLIILSIILQGGAFIAFAFMNTVWGWYIFAVPLAIGGTFLTVIVGPVLINQWFKKSSGLALGILTATGGIIGALVQPFVGRLIVSDGWRYSYIVIGVAAIILVVLATIIFIRKLSSEKGLFPYGMEEAKQGEDGSNTTSQNSGVTLAVAKKSSAFYALLIFFFFLTAIASFMIHVPTYIVNKGFTQEFAGTALGVFMLGVVFASLLIGVLNDKIGTKNTAILAMVLGIISVSILLFAASSSVMIFVALILFAFVTSGIGIIAPSLTSSLFGNKEYSQIYSTVSIGLAVASIVALPAYGYVFQFTGSYSGGLYAILVMLVINIVVIFVAYNGKKKLEQAGLWN</sequence>
<dbReference type="PANTHER" id="PTHR43385">
    <property type="entry name" value="RIBOFLAVIN TRANSPORTER RIBJ"/>
    <property type="match status" value="1"/>
</dbReference>
<dbReference type="Gene3D" id="1.20.1250.20">
    <property type="entry name" value="MFS general substrate transporter like domains"/>
    <property type="match status" value="2"/>
</dbReference>
<dbReference type="EMBL" id="JBHUGI010000032">
    <property type="protein sequence ID" value="MFD1928801.1"/>
    <property type="molecule type" value="Genomic_DNA"/>
</dbReference>
<gene>
    <name evidence="8" type="ORF">ACFSFY_12230</name>
</gene>
<evidence type="ECO:0000256" key="1">
    <source>
        <dbReference type="ARBA" id="ARBA00004651"/>
    </source>
</evidence>
<keyword evidence="2" id="KW-0813">Transport</keyword>
<feature type="transmembrane region" description="Helical" evidence="6">
    <location>
        <begin position="12"/>
        <end position="31"/>
    </location>
</feature>
<feature type="transmembrane region" description="Helical" evidence="6">
    <location>
        <begin position="388"/>
        <end position="408"/>
    </location>
</feature>
<accession>A0ABW4SHA2</accession>
<feature type="transmembrane region" description="Helical" evidence="6">
    <location>
        <begin position="140"/>
        <end position="163"/>
    </location>
</feature>
<evidence type="ECO:0000256" key="2">
    <source>
        <dbReference type="ARBA" id="ARBA00022448"/>
    </source>
</evidence>
<dbReference type="RefSeq" id="WP_381538410.1">
    <property type="nucleotide sequence ID" value="NZ_JBHUGI010000032.1"/>
</dbReference>
<evidence type="ECO:0000256" key="6">
    <source>
        <dbReference type="SAM" id="Phobius"/>
    </source>
</evidence>
<dbReference type="Pfam" id="PF07690">
    <property type="entry name" value="MFS_1"/>
    <property type="match status" value="1"/>
</dbReference>
<organism evidence="8 9">
    <name type="scientific">Sporosarcina siberiensis</name>
    <dbReference type="NCBI Taxonomy" id="1365606"/>
    <lineage>
        <taxon>Bacteria</taxon>
        <taxon>Bacillati</taxon>
        <taxon>Bacillota</taxon>
        <taxon>Bacilli</taxon>
        <taxon>Bacillales</taxon>
        <taxon>Caryophanaceae</taxon>
        <taxon>Sporosarcina</taxon>
    </lineage>
</organism>
<feature type="transmembrane region" description="Helical" evidence="6">
    <location>
        <begin position="80"/>
        <end position="99"/>
    </location>
</feature>
<reference evidence="9" key="1">
    <citation type="journal article" date="2019" name="Int. J. Syst. Evol. Microbiol.">
        <title>The Global Catalogue of Microorganisms (GCM) 10K type strain sequencing project: providing services to taxonomists for standard genome sequencing and annotation.</title>
        <authorList>
            <consortium name="The Broad Institute Genomics Platform"/>
            <consortium name="The Broad Institute Genome Sequencing Center for Infectious Disease"/>
            <person name="Wu L."/>
            <person name="Ma J."/>
        </authorList>
    </citation>
    <scope>NUCLEOTIDE SEQUENCE [LARGE SCALE GENOMIC DNA]</scope>
    <source>
        <strain evidence="9">CGMCC 4.7177</strain>
    </source>
</reference>
<evidence type="ECO:0000256" key="5">
    <source>
        <dbReference type="ARBA" id="ARBA00023136"/>
    </source>
</evidence>
<feature type="transmembrane region" description="Helical" evidence="6">
    <location>
        <begin position="357"/>
        <end position="376"/>
    </location>
</feature>
<evidence type="ECO:0000313" key="9">
    <source>
        <dbReference type="Proteomes" id="UP001597218"/>
    </source>
</evidence>
<evidence type="ECO:0000256" key="4">
    <source>
        <dbReference type="ARBA" id="ARBA00022989"/>
    </source>
</evidence>
<feature type="transmembrane region" description="Helical" evidence="6">
    <location>
        <begin position="323"/>
        <end position="345"/>
    </location>
</feature>
<dbReference type="InterPro" id="IPR020846">
    <property type="entry name" value="MFS_dom"/>
</dbReference>
<dbReference type="PANTHER" id="PTHR43385:SF1">
    <property type="entry name" value="RIBOFLAVIN TRANSPORTER RIBJ"/>
    <property type="match status" value="1"/>
</dbReference>
<feature type="transmembrane region" description="Helical" evidence="6">
    <location>
        <begin position="51"/>
        <end position="68"/>
    </location>
</feature>
<feature type="transmembrane region" description="Helical" evidence="6">
    <location>
        <begin position="234"/>
        <end position="255"/>
    </location>
</feature>
<keyword evidence="4 6" id="KW-1133">Transmembrane helix</keyword>